<dbReference type="AlphaFoldDB" id="A0A6C0DBA0"/>
<organism evidence="1">
    <name type="scientific">viral metagenome</name>
    <dbReference type="NCBI Taxonomy" id="1070528"/>
    <lineage>
        <taxon>unclassified sequences</taxon>
        <taxon>metagenomes</taxon>
        <taxon>organismal metagenomes</taxon>
    </lineage>
</organism>
<accession>A0A6C0DBA0</accession>
<evidence type="ECO:0000313" key="1">
    <source>
        <dbReference type="EMBL" id="QHT14276.1"/>
    </source>
</evidence>
<name>A0A6C0DBA0_9ZZZZ</name>
<reference evidence="1" key="1">
    <citation type="journal article" date="2020" name="Nature">
        <title>Giant virus diversity and host interactions through global metagenomics.</title>
        <authorList>
            <person name="Schulz F."/>
            <person name="Roux S."/>
            <person name="Paez-Espino D."/>
            <person name="Jungbluth S."/>
            <person name="Walsh D.A."/>
            <person name="Denef V.J."/>
            <person name="McMahon K.D."/>
            <person name="Konstantinidis K.T."/>
            <person name="Eloe-Fadrosh E.A."/>
            <person name="Kyrpides N.C."/>
            <person name="Woyke T."/>
        </authorList>
    </citation>
    <scope>NUCLEOTIDE SEQUENCE</scope>
    <source>
        <strain evidence="1">GVMAG-M-3300023174-137</strain>
    </source>
</reference>
<protein>
    <submittedName>
        <fullName evidence="1">Uncharacterized protein</fullName>
    </submittedName>
</protein>
<dbReference type="EMBL" id="MN739581">
    <property type="protein sequence ID" value="QHT14276.1"/>
    <property type="molecule type" value="Genomic_DNA"/>
</dbReference>
<sequence>MTPHTETHYRKYGYLLLEHFQNLKSIFKRERYDNYLIFSPTEFSSRRPDIMIRPTTTAVLEMIFTYDGMNGQQRLSRYCFLDGDGFRIPEPYFRPFEQRVDRWLDQISEIHMESLV</sequence>
<proteinExistence type="predicted"/>